<reference evidence="1" key="1">
    <citation type="submission" date="2023-04" db="EMBL/GenBank/DDBJ databases">
        <authorList>
            <person name="Vijverberg K."/>
            <person name="Xiong W."/>
            <person name="Schranz E."/>
        </authorList>
    </citation>
    <scope>NUCLEOTIDE SEQUENCE</scope>
</reference>
<name>A0AA35VJZ0_LACSI</name>
<evidence type="ECO:0000313" key="2">
    <source>
        <dbReference type="Proteomes" id="UP001177003"/>
    </source>
</evidence>
<proteinExistence type="predicted"/>
<organism evidence="1 2">
    <name type="scientific">Lactuca saligna</name>
    <name type="common">Willowleaf lettuce</name>
    <dbReference type="NCBI Taxonomy" id="75948"/>
    <lineage>
        <taxon>Eukaryota</taxon>
        <taxon>Viridiplantae</taxon>
        <taxon>Streptophyta</taxon>
        <taxon>Embryophyta</taxon>
        <taxon>Tracheophyta</taxon>
        <taxon>Spermatophyta</taxon>
        <taxon>Magnoliopsida</taxon>
        <taxon>eudicotyledons</taxon>
        <taxon>Gunneridae</taxon>
        <taxon>Pentapetalae</taxon>
        <taxon>asterids</taxon>
        <taxon>campanulids</taxon>
        <taxon>Asterales</taxon>
        <taxon>Asteraceae</taxon>
        <taxon>Cichorioideae</taxon>
        <taxon>Cichorieae</taxon>
        <taxon>Lactucinae</taxon>
        <taxon>Lactuca</taxon>
    </lineage>
</organism>
<dbReference type="Proteomes" id="UP001177003">
    <property type="component" value="Chromosome 1"/>
</dbReference>
<protein>
    <submittedName>
        <fullName evidence="1">Uncharacterized protein</fullName>
    </submittedName>
</protein>
<gene>
    <name evidence="1" type="ORF">LSALG_LOCUS10493</name>
</gene>
<dbReference type="EMBL" id="OX465077">
    <property type="protein sequence ID" value="CAI9270159.1"/>
    <property type="molecule type" value="Genomic_DNA"/>
</dbReference>
<evidence type="ECO:0000313" key="1">
    <source>
        <dbReference type="EMBL" id="CAI9270159.1"/>
    </source>
</evidence>
<dbReference type="AlphaFoldDB" id="A0AA35VJZ0"/>
<keyword evidence="2" id="KW-1185">Reference proteome</keyword>
<accession>A0AA35VJZ0</accession>
<sequence length="154" mass="16778">MRTSQGGESVNEDNQCESIGIPQEANSDTVIADSGCKAADDMGNMGMDSSADVVGPCINNGLASVNSYLNRFHFGSLSTKHISLCGRTKNQKLIVIFSEIENLSCENGKRKSSYILVSFSWVRLRIEGIEDGDLGEDSSDEETWKKNQIFADTV</sequence>